<dbReference type="Proteomes" id="UP000887013">
    <property type="component" value="Unassembled WGS sequence"/>
</dbReference>
<evidence type="ECO:0008006" key="4">
    <source>
        <dbReference type="Google" id="ProtNLM"/>
    </source>
</evidence>
<organism evidence="2 3">
    <name type="scientific">Nephila pilipes</name>
    <name type="common">Giant wood spider</name>
    <name type="synonym">Nephila maculata</name>
    <dbReference type="NCBI Taxonomy" id="299642"/>
    <lineage>
        <taxon>Eukaryota</taxon>
        <taxon>Metazoa</taxon>
        <taxon>Ecdysozoa</taxon>
        <taxon>Arthropoda</taxon>
        <taxon>Chelicerata</taxon>
        <taxon>Arachnida</taxon>
        <taxon>Araneae</taxon>
        <taxon>Araneomorphae</taxon>
        <taxon>Entelegynae</taxon>
        <taxon>Araneoidea</taxon>
        <taxon>Nephilidae</taxon>
        <taxon>Nephila</taxon>
    </lineage>
</organism>
<sequence>MGSFVFVLGLFRLGPVWQMTGRFVCFHRRLQTTLVALERLSGITELGPPGFGWSSRRHCKHTKRQALQCSEEKRNVYVVRVQSSCSMVS</sequence>
<evidence type="ECO:0000313" key="3">
    <source>
        <dbReference type="Proteomes" id="UP000887013"/>
    </source>
</evidence>
<feature type="chain" id="PRO_5036486282" description="Secreted protein" evidence="1">
    <location>
        <begin position="19"/>
        <end position="89"/>
    </location>
</feature>
<dbReference type="EMBL" id="BMAW01086804">
    <property type="protein sequence ID" value="GFU48855.1"/>
    <property type="molecule type" value="Genomic_DNA"/>
</dbReference>
<dbReference type="AlphaFoldDB" id="A0A8X6R0X0"/>
<keyword evidence="3" id="KW-1185">Reference proteome</keyword>
<proteinExistence type="predicted"/>
<keyword evidence="1" id="KW-0732">Signal</keyword>
<name>A0A8X6R0X0_NEPPI</name>
<reference evidence="2" key="1">
    <citation type="submission" date="2020-08" db="EMBL/GenBank/DDBJ databases">
        <title>Multicomponent nature underlies the extraordinary mechanical properties of spider dragline silk.</title>
        <authorList>
            <person name="Kono N."/>
            <person name="Nakamura H."/>
            <person name="Mori M."/>
            <person name="Yoshida Y."/>
            <person name="Ohtoshi R."/>
            <person name="Malay A.D."/>
            <person name="Moran D.A.P."/>
            <person name="Tomita M."/>
            <person name="Numata K."/>
            <person name="Arakawa K."/>
        </authorList>
    </citation>
    <scope>NUCLEOTIDE SEQUENCE</scope>
</reference>
<evidence type="ECO:0000313" key="2">
    <source>
        <dbReference type="EMBL" id="GFU48855.1"/>
    </source>
</evidence>
<comment type="caution">
    <text evidence="2">The sequence shown here is derived from an EMBL/GenBank/DDBJ whole genome shotgun (WGS) entry which is preliminary data.</text>
</comment>
<evidence type="ECO:0000256" key="1">
    <source>
        <dbReference type="SAM" id="SignalP"/>
    </source>
</evidence>
<accession>A0A8X6R0X0</accession>
<protein>
    <recommendedName>
        <fullName evidence="4">Secreted protein</fullName>
    </recommendedName>
</protein>
<gene>
    <name evidence="2" type="ORF">NPIL_584271</name>
</gene>
<feature type="non-terminal residue" evidence="2">
    <location>
        <position position="89"/>
    </location>
</feature>
<feature type="signal peptide" evidence="1">
    <location>
        <begin position="1"/>
        <end position="18"/>
    </location>
</feature>